<dbReference type="AlphaFoldDB" id="A0A8S2ZFF4"/>
<feature type="compositionally biased region" description="Acidic residues" evidence="1">
    <location>
        <begin position="31"/>
        <end position="46"/>
    </location>
</feature>
<protein>
    <submittedName>
        <fullName evidence="2">Uncharacterized protein</fullName>
    </submittedName>
</protein>
<sequence>MKGSLIKIISIQDYSDLNEEDESSDSKNELDEMLGSESDIDSEDQQYEASNI</sequence>
<gene>
    <name evidence="2" type="ORF">GIL414_LOCUS39283</name>
</gene>
<evidence type="ECO:0000313" key="3">
    <source>
        <dbReference type="Proteomes" id="UP000681720"/>
    </source>
</evidence>
<comment type="caution">
    <text evidence="2">The sequence shown here is derived from an EMBL/GenBank/DDBJ whole genome shotgun (WGS) entry which is preliminary data.</text>
</comment>
<dbReference type="EMBL" id="CAJOBJ010105999">
    <property type="protein sequence ID" value="CAF4609394.1"/>
    <property type="molecule type" value="Genomic_DNA"/>
</dbReference>
<organism evidence="2 3">
    <name type="scientific">Rotaria magnacalcarata</name>
    <dbReference type="NCBI Taxonomy" id="392030"/>
    <lineage>
        <taxon>Eukaryota</taxon>
        <taxon>Metazoa</taxon>
        <taxon>Spiralia</taxon>
        <taxon>Gnathifera</taxon>
        <taxon>Rotifera</taxon>
        <taxon>Eurotatoria</taxon>
        <taxon>Bdelloidea</taxon>
        <taxon>Philodinida</taxon>
        <taxon>Philodinidae</taxon>
        <taxon>Rotaria</taxon>
    </lineage>
</organism>
<feature type="non-terminal residue" evidence="2">
    <location>
        <position position="52"/>
    </location>
</feature>
<reference evidence="2" key="1">
    <citation type="submission" date="2021-02" db="EMBL/GenBank/DDBJ databases">
        <authorList>
            <person name="Nowell W R."/>
        </authorList>
    </citation>
    <scope>NUCLEOTIDE SEQUENCE</scope>
</reference>
<name>A0A8S2ZFF4_9BILA</name>
<evidence type="ECO:0000256" key="1">
    <source>
        <dbReference type="SAM" id="MobiDB-lite"/>
    </source>
</evidence>
<dbReference type="Proteomes" id="UP000681720">
    <property type="component" value="Unassembled WGS sequence"/>
</dbReference>
<accession>A0A8S2ZFF4</accession>
<proteinExistence type="predicted"/>
<evidence type="ECO:0000313" key="2">
    <source>
        <dbReference type="EMBL" id="CAF4609394.1"/>
    </source>
</evidence>
<feature type="region of interest" description="Disordered" evidence="1">
    <location>
        <begin position="16"/>
        <end position="52"/>
    </location>
</feature>